<dbReference type="GO" id="GO:0016651">
    <property type="term" value="F:oxidoreductase activity, acting on NAD(P)H"/>
    <property type="evidence" value="ECO:0007669"/>
    <property type="project" value="TreeGrafter"/>
</dbReference>
<comment type="cofactor">
    <cofactor evidence="1">
        <name>FAD</name>
        <dbReference type="ChEBI" id="CHEBI:57692"/>
    </cofactor>
</comment>
<protein>
    <submittedName>
        <fullName evidence="7">3-phenylpropionate/trans-cinnamate dioxygenase ferredoxin reductase subunit</fullName>
    </submittedName>
</protein>
<accession>A0A2U1CIU0</accession>
<evidence type="ECO:0000259" key="6">
    <source>
        <dbReference type="Pfam" id="PF14759"/>
    </source>
</evidence>
<keyword evidence="3" id="KW-0274">FAD</keyword>
<evidence type="ECO:0000313" key="8">
    <source>
        <dbReference type="Proteomes" id="UP000246145"/>
    </source>
</evidence>
<dbReference type="Gene3D" id="3.30.390.30">
    <property type="match status" value="1"/>
</dbReference>
<keyword evidence="7" id="KW-0223">Dioxygenase</keyword>
<evidence type="ECO:0000256" key="3">
    <source>
        <dbReference type="ARBA" id="ARBA00022827"/>
    </source>
</evidence>
<comment type="caution">
    <text evidence="7">The sequence shown here is derived from an EMBL/GenBank/DDBJ whole genome shotgun (WGS) entry which is preliminary data.</text>
</comment>
<dbReference type="Pfam" id="PF07992">
    <property type="entry name" value="Pyr_redox_2"/>
    <property type="match status" value="1"/>
</dbReference>
<organism evidence="7 8">
    <name type="scientific">Pusillimonas noertemannii</name>
    <dbReference type="NCBI Taxonomy" id="305977"/>
    <lineage>
        <taxon>Bacteria</taxon>
        <taxon>Pseudomonadati</taxon>
        <taxon>Pseudomonadota</taxon>
        <taxon>Betaproteobacteria</taxon>
        <taxon>Burkholderiales</taxon>
        <taxon>Alcaligenaceae</taxon>
        <taxon>Pusillimonas</taxon>
    </lineage>
</organism>
<dbReference type="PRINTS" id="PR00411">
    <property type="entry name" value="PNDRDTASEI"/>
</dbReference>
<dbReference type="Pfam" id="PF14759">
    <property type="entry name" value="Reductase_C"/>
    <property type="match status" value="1"/>
</dbReference>
<sequence length="402" mass="42494">MMNIVVVGGGHAAAQLSASLAEHALPAKVTLVTEEAHLPYHRPPLSKAYLKDAEPAAAWLRSADFYAGAGAQWRLSSRVVRIVRDERRIELAGAESLPYDRLVLATGARARSLPGLQEGLGNVHTLRNLDDAARLRHRLSAAESVLVIGGGFIGLEIAATAAQLGKRVVVLEAAARLLSRSASPEVSDYLLASHRAAGVDIRLNTAIEAFDVQGGQLVAVRTAQGAVPADLVVVGIGAVPNDELARQAGLLCDNGIVVDAHMATSDPAILAIGDCTAFPFAPLGRRIRLESVQNANDQARCAALALAGTAEAYSALPWFWSEQGALRIQIAGVPEAHHERIVRGDPGQGRFSVLHFRDDTLSCVESVNVPADHMAARKLIAEACRVPRDKAVDASIPLKSLA</sequence>
<evidence type="ECO:0000256" key="1">
    <source>
        <dbReference type="ARBA" id="ARBA00001974"/>
    </source>
</evidence>
<dbReference type="EMBL" id="QEKO01000006">
    <property type="protein sequence ID" value="PVY60904.1"/>
    <property type="molecule type" value="Genomic_DNA"/>
</dbReference>
<dbReference type="InterPro" id="IPR050446">
    <property type="entry name" value="FAD-oxidoreductase/Apoptosis"/>
</dbReference>
<dbReference type="InterPro" id="IPR023753">
    <property type="entry name" value="FAD/NAD-binding_dom"/>
</dbReference>
<name>A0A2U1CIU0_9BURK</name>
<evidence type="ECO:0000256" key="4">
    <source>
        <dbReference type="ARBA" id="ARBA00023002"/>
    </source>
</evidence>
<feature type="domain" description="Reductase C-terminal" evidence="6">
    <location>
        <begin position="318"/>
        <end position="402"/>
    </location>
</feature>
<evidence type="ECO:0000256" key="2">
    <source>
        <dbReference type="ARBA" id="ARBA00022630"/>
    </source>
</evidence>
<dbReference type="RefSeq" id="WP_017524595.1">
    <property type="nucleotide sequence ID" value="NZ_JACCEX010000010.1"/>
</dbReference>
<feature type="domain" description="FAD/NAD(P)-binding" evidence="5">
    <location>
        <begin position="2"/>
        <end position="299"/>
    </location>
</feature>
<dbReference type="PRINTS" id="PR00368">
    <property type="entry name" value="FADPNR"/>
</dbReference>
<dbReference type="AlphaFoldDB" id="A0A2U1CIU0"/>
<dbReference type="PANTHER" id="PTHR43557:SF2">
    <property type="entry name" value="RIESKE DOMAIN-CONTAINING PROTEIN-RELATED"/>
    <property type="match status" value="1"/>
</dbReference>
<dbReference type="InterPro" id="IPR016156">
    <property type="entry name" value="FAD/NAD-linked_Rdtase_dimer_sf"/>
</dbReference>
<dbReference type="Gene3D" id="3.50.50.60">
    <property type="entry name" value="FAD/NAD(P)-binding domain"/>
    <property type="match status" value="2"/>
</dbReference>
<keyword evidence="2" id="KW-0285">Flavoprotein</keyword>
<dbReference type="STRING" id="1231391.GCA_000308195_02241"/>
<keyword evidence="8" id="KW-1185">Reference proteome</keyword>
<dbReference type="InterPro" id="IPR036188">
    <property type="entry name" value="FAD/NAD-bd_sf"/>
</dbReference>
<dbReference type="OrthoDB" id="9769238at2"/>
<dbReference type="InterPro" id="IPR028202">
    <property type="entry name" value="Reductase_C"/>
</dbReference>
<dbReference type="SUPFAM" id="SSF51905">
    <property type="entry name" value="FAD/NAD(P)-binding domain"/>
    <property type="match status" value="2"/>
</dbReference>
<dbReference type="PANTHER" id="PTHR43557">
    <property type="entry name" value="APOPTOSIS-INDUCING FACTOR 1"/>
    <property type="match status" value="1"/>
</dbReference>
<evidence type="ECO:0000259" key="5">
    <source>
        <dbReference type="Pfam" id="PF07992"/>
    </source>
</evidence>
<proteinExistence type="predicted"/>
<dbReference type="GO" id="GO:0051213">
    <property type="term" value="F:dioxygenase activity"/>
    <property type="evidence" value="ECO:0007669"/>
    <property type="project" value="UniProtKB-KW"/>
</dbReference>
<dbReference type="GO" id="GO:0005737">
    <property type="term" value="C:cytoplasm"/>
    <property type="evidence" value="ECO:0007669"/>
    <property type="project" value="TreeGrafter"/>
</dbReference>
<dbReference type="Proteomes" id="UP000246145">
    <property type="component" value="Unassembled WGS sequence"/>
</dbReference>
<reference evidence="7 8" key="1">
    <citation type="submission" date="2018-04" db="EMBL/GenBank/DDBJ databases">
        <title>Genomic Encyclopedia of Type Strains, Phase IV (KMG-IV): sequencing the most valuable type-strain genomes for metagenomic binning, comparative biology and taxonomic classification.</title>
        <authorList>
            <person name="Goeker M."/>
        </authorList>
    </citation>
    <scope>NUCLEOTIDE SEQUENCE [LARGE SCALE GENOMIC DNA]</scope>
    <source>
        <strain evidence="7 8">DSM 10065</strain>
    </source>
</reference>
<dbReference type="SUPFAM" id="SSF55424">
    <property type="entry name" value="FAD/NAD-linked reductases, dimerisation (C-terminal) domain"/>
    <property type="match status" value="1"/>
</dbReference>
<evidence type="ECO:0000313" key="7">
    <source>
        <dbReference type="EMBL" id="PVY60904.1"/>
    </source>
</evidence>
<keyword evidence="4" id="KW-0560">Oxidoreductase</keyword>
<gene>
    <name evidence="7" type="ORF">C7440_3408</name>
</gene>